<feature type="region of interest" description="Disordered" evidence="1">
    <location>
        <begin position="418"/>
        <end position="461"/>
    </location>
</feature>
<feature type="compositionally biased region" description="Low complexity" evidence="1">
    <location>
        <begin position="62"/>
        <end position="74"/>
    </location>
</feature>
<keyword evidence="3" id="KW-1185">Reference proteome</keyword>
<feature type="compositionally biased region" description="Low complexity" evidence="1">
    <location>
        <begin position="158"/>
        <end position="176"/>
    </location>
</feature>
<proteinExistence type="predicted"/>
<reference evidence="2 3" key="1">
    <citation type="submission" date="2014-04" db="EMBL/GenBank/DDBJ databases">
        <authorList>
            <consortium name="DOE Joint Genome Institute"/>
            <person name="Kuo A."/>
            <person name="Girlanda M."/>
            <person name="Perotto S."/>
            <person name="Kohler A."/>
            <person name="Nagy L.G."/>
            <person name="Floudas D."/>
            <person name="Copeland A."/>
            <person name="Barry K.W."/>
            <person name="Cichocki N."/>
            <person name="Veneault-Fourrey C."/>
            <person name="LaButti K."/>
            <person name="Lindquist E.A."/>
            <person name="Lipzen A."/>
            <person name="Lundell T."/>
            <person name="Morin E."/>
            <person name="Murat C."/>
            <person name="Sun H."/>
            <person name="Tunlid A."/>
            <person name="Henrissat B."/>
            <person name="Grigoriev I.V."/>
            <person name="Hibbett D.S."/>
            <person name="Martin F."/>
            <person name="Nordberg H.P."/>
            <person name="Cantor M.N."/>
            <person name="Hua S.X."/>
        </authorList>
    </citation>
    <scope>NUCLEOTIDE SEQUENCE [LARGE SCALE GENOMIC DNA]</scope>
    <source>
        <strain evidence="2 3">MUT 4182</strain>
    </source>
</reference>
<feature type="region of interest" description="Disordered" evidence="1">
    <location>
        <begin position="55"/>
        <end position="197"/>
    </location>
</feature>
<gene>
    <name evidence="2" type="ORF">M407DRAFT_20840</name>
</gene>
<feature type="compositionally biased region" description="Pro residues" evidence="1">
    <location>
        <begin position="148"/>
        <end position="157"/>
    </location>
</feature>
<dbReference type="AlphaFoldDB" id="A0A0C3M8F3"/>
<reference evidence="3" key="2">
    <citation type="submission" date="2015-01" db="EMBL/GenBank/DDBJ databases">
        <title>Evolutionary Origins and Diversification of the Mycorrhizal Mutualists.</title>
        <authorList>
            <consortium name="DOE Joint Genome Institute"/>
            <consortium name="Mycorrhizal Genomics Consortium"/>
            <person name="Kohler A."/>
            <person name="Kuo A."/>
            <person name="Nagy L.G."/>
            <person name="Floudas D."/>
            <person name="Copeland A."/>
            <person name="Barry K.W."/>
            <person name="Cichocki N."/>
            <person name="Veneault-Fourrey C."/>
            <person name="LaButti K."/>
            <person name="Lindquist E.A."/>
            <person name="Lipzen A."/>
            <person name="Lundell T."/>
            <person name="Morin E."/>
            <person name="Murat C."/>
            <person name="Riley R."/>
            <person name="Ohm R."/>
            <person name="Sun H."/>
            <person name="Tunlid A."/>
            <person name="Henrissat B."/>
            <person name="Grigoriev I.V."/>
            <person name="Hibbett D.S."/>
            <person name="Martin F."/>
        </authorList>
    </citation>
    <scope>NUCLEOTIDE SEQUENCE [LARGE SCALE GENOMIC DNA]</scope>
    <source>
        <strain evidence="3">MUT 4182</strain>
    </source>
</reference>
<feature type="compositionally biased region" description="Low complexity" evidence="1">
    <location>
        <begin position="90"/>
        <end position="127"/>
    </location>
</feature>
<accession>A0A0C3M8F3</accession>
<feature type="compositionally biased region" description="Basic and acidic residues" evidence="1">
    <location>
        <begin position="431"/>
        <end position="445"/>
    </location>
</feature>
<evidence type="ECO:0000313" key="2">
    <source>
        <dbReference type="EMBL" id="KIO29972.1"/>
    </source>
</evidence>
<dbReference type="Proteomes" id="UP000054248">
    <property type="component" value="Unassembled WGS sequence"/>
</dbReference>
<evidence type="ECO:0000256" key="1">
    <source>
        <dbReference type="SAM" id="MobiDB-lite"/>
    </source>
</evidence>
<protein>
    <submittedName>
        <fullName evidence="2">Uncharacterized protein</fullName>
    </submittedName>
</protein>
<dbReference type="EMBL" id="KN822976">
    <property type="protein sequence ID" value="KIO29972.1"/>
    <property type="molecule type" value="Genomic_DNA"/>
</dbReference>
<feature type="compositionally biased region" description="Polar residues" evidence="1">
    <location>
        <begin position="128"/>
        <end position="140"/>
    </location>
</feature>
<feature type="compositionally biased region" description="Low complexity" evidence="1">
    <location>
        <begin position="17"/>
        <end position="36"/>
    </location>
</feature>
<organism evidence="2 3">
    <name type="scientific">Tulasnella calospora MUT 4182</name>
    <dbReference type="NCBI Taxonomy" id="1051891"/>
    <lineage>
        <taxon>Eukaryota</taxon>
        <taxon>Fungi</taxon>
        <taxon>Dikarya</taxon>
        <taxon>Basidiomycota</taxon>
        <taxon>Agaricomycotina</taxon>
        <taxon>Agaricomycetes</taxon>
        <taxon>Cantharellales</taxon>
        <taxon>Tulasnellaceae</taxon>
        <taxon>Tulasnella</taxon>
    </lineage>
</organism>
<name>A0A0C3M8F3_9AGAM</name>
<feature type="region of interest" description="Disordered" evidence="1">
    <location>
        <begin position="327"/>
        <end position="370"/>
    </location>
</feature>
<sequence>MSTLDGPAKKELQKVNPNPGASAPAAAVATPAPKKSSVAAAIAASRAKAKVLATAPPTLRHAATSGASAASKAALPRREVSPSATAVGKRSASPVAPPRARSPVSPRGSGLASPPTSRSASPPVTRPNNLRSSTNPSALNGSKGKSPALPPNSPPSRLPRTQSISPPSSPTPLGSSGANRRIASPLVPLGRSTAKPGRSALGVSAAASLFNMASFRDSIIIPPGLDEECITAMQIPLPLDSDEEDEEGIDRSMNLMSFSSAWENMGGPKAGGVSSALSTPGVNAAVPDSVIHDNYRAQAQQAESAAAQLLELVHDDDIPALNAQPLLPLSPNQPPAVLPPAPTTSTHLTPASEPVAKLPTSRPPPVTPKSRVSSLAQALQDFRNSPPPSSLGQSPIMNRVLFERNDKTGVWWRMRRKALAKGPASGEEPSDETKQLEEGISKLEDGSAEQPTDTVLLQMAC</sequence>
<dbReference type="STRING" id="1051891.A0A0C3M8F3"/>
<evidence type="ECO:0000313" key="3">
    <source>
        <dbReference type="Proteomes" id="UP000054248"/>
    </source>
</evidence>
<feature type="compositionally biased region" description="Pro residues" evidence="1">
    <location>
        <begin position="331"/>
        <end position="342"/>
    </location>
</feature>
<dbReference type="HOGENOM" id="CLU_593385_0_0_1"/>
<feature type="region of interest" description="Disordered" evidence="1">
    <location>
        <begin position="1"/>
        <end position="36"/>
    </location>
</feature>